<evidence type="ECO:0000256" key="1">
    <source>
        <dbReference type="SAM" id="MobiDB-lite"/>
    </source>
</evidence>
<proteinExistence type="predicted"/>
<protein>
    <submittedName>
        <fullName evidence="3">Uncharacterized protein</fullName>
    </submittedName>
</protein>
<feature type="region of interest" description="Disordered" evidence="1">
    <location>
        <begin position="33"/>
        <end position="56"/>
    </location>
</feature>
<dbReference type="GeneID" id="54361401"/>
<organism evidence="3">
    <name type="scientific">Dissoconium aciculare CBS 342.82</name>
    <dbReference type="NCBI Taxonomy" id="1314786"/>
    <lineage>
        <taxon>Eukaryota</taxon>
        <taxon>Fungi</taxon>
        <taxon>Dikarya</taxon>
        <taxon>Ascomycota</taxon>
        <taxon>Pezizomycotina</taxon>
        <taxon>Dothideomycetes</taxon>
        <taxon>Dothideomycetidae</taxon>
        <taxon>Mycosphaerellales</taxon>
        <taxon>Dissoconiaceae</taxon>
        <taxon>Dissoconium</taxon>
    </lineage>
</organism>
<name>A0A6J3MG84_9PEZI</name>
<evidence type="ECO:0000313" key="2">
    <source>
        <dbReference type="Proteomes" id="UP000504637"/>
    </source>
</evidence>
<reference evidence="3" key="3">
    <citation type="submission" date="2025-08" db="UniProtKB">
        <authorList>
            <consortium name="RefSeq"/>
        </authorList>
    </citation>
    <scope>IDENTIFICATION</scope>
    <source>
        <strain evidence="3">CBS 342.82</strain>
    </source>
</reference>
<evidence type="ECO:0000313" key="3">
    <source>
        <dbReference type="RefSeq" id="XP_033464006.1"/>
    </source>
</evidence>
<reference evidence="3" key="2">
    <citation type="submission" date="2020-04" db="EMBL/GenBank/DDBJ databases">
        <authorList>
            <consortium name="NCBI Genome Project"/>
        </authorList>
    </citation>
    <scope>NUCLEOTIDE SEQUENCE</scope>
    <source>
        <strain evidence="3">CBS 342.82</strain>
    </source>
</reference>
<dbReference type="AlphaFoldDB" id="A0A6J3MG84"/>
<reference evidence="3" key="1">
    <citation type="submission" date="2020-01" db="EMBL/GenBank/DDBJ databases">
        <authorList>
            <consortium name="DOE Joint Genome Institute"/>
            <person name="Haridas S."/>
            <person name="Albert R."/>
            <person name="Binder M."/>
            <person name="Bloem J."/>
            <person name="Labutti K."/>
            <person name="Salamov A."/>
            <person name="Andreopoulos B."/>
            <person name="Baker S.E."/>
            <person name="Barry K."/>
            <person name="Bills G."/>
            <person name="Bluhm B.H."/>
            <person name="Cannon C."/>
            <person name="Castanera R."/>
            <person name="Culley D.E."/>
            <person name="Daum C."/>
            <person name="Ezra D."/>
            <person name="Gonzalez J.B."/>
            <person name="Henrissat B."/>
            <person name="Kuo A."/>
            <person name="Liang C."/>
            <person name="Lipzen A."/>
            <person name="Lutzoni F."/>
            <person name="Magnuson J."/>
            <person name="Mondo S."/>
            <person name="Nolan M."/>
            <person name="Ohm R."/>
            <person name="Pangilinan J."/>
            <person name="Park H.-J."/>
            <person name="Ramirez L."/>
            <person name="Alfaro M."/>
            <person name="Sun H."/>
            <person name="Tritt A."/>
            <person name="Yoshinaga Y."/>
            <person name="Zwiers L.-H."/>
            <person name="Turgeon B.G."/>
            <person name="Goodwin S.B."/>
            <person name="Spatafora J.W."/>
            <person name="Crous P.W."/>
            <person name="Grigoriev I.V."/>
        </authorList>
    </citation>
    <scope>NUCLEOTIDE SEQUENCE</scope>
    <source>
        <strain evidence="3">CBS 342.82</strain>
    </source>
</reference>
<dbReference type="OrthoDB" id="5599753at2759"/>
<feature type="compositionally biased region" description="Polar residues" evidence="1">
    <location>
        <begin position="35"/>
        <end position="48"/>
    </location>
</feature>
<keyword evidence="2" id="KW-1185">Reference proteome</keyword>
<sequence length="56" mass="6454">MGWLQDVDHYCEGCGERITHKPYDREVQVLHHGVNGTQPSQYATQPQPVYSPESRK</sequence>
<dbReference type="RefSeq" id="XP_033464006.1">
    <property type="nucleotide sequence ID" value="XM_033603601.1"/>
</dbReference>
<dbReference type="Proteomes" id="UP000504637">
    <property type="component" value="Unplaced"/>
</dbReference>
<accession>A0A6J3MG84</accession>
<gene>
    <name evidence="3" type="ORF">K489DRAFT_375055</name>
</gene>